<dbReference type="OrthoDB" id="10010939at2759"/>
<name>A0A9Q0DXJ5_9TELE</name>
<evidence type="ECO:0000256" key="3">
    <source>
        <dbReference type="ARBA" id="ARBA00023157"/>
    </source>
</evidence>
<dbReference type="GO" id="GO:0098609">
    <property type="term" value="P:cell-cell adhesion"/>
    <property type="evidence" value="ECO:0007669"/>
    <property type="project" value="TreeGrafter"/>
</dbReference>
<evidence type="ECO:0000256" key="1">
    <source>
        <dbReference type="ARBA" id="ARBA00004479"/>
    </source>
</evidence>
<evidence type="ECO:0000256" key="2">
    <source>
        <dbReference type="ARBA" id="ARBA00023136"/>
    </source>
</evidence>
<gene>
    <name evidence="7" type="ORF">NHX12_001007</name>
</gene>
<dbReference type="InterPro" id="IPR003598">
    <property type="entry name" value="Ig_sub2"/>
</dbReference>
<dbReference type="PANTHER" id="PTHR11640">
    <property type="entry name" value="NEPHRIN"/>
    <property type="match status" value="1"/>
</dbReference>
<dbReference type="InterPro" id="IPR036179">
    <property type="entry name" value="Ig-like_dom_sf"/>
</dbReference>
<dbReference type="InterPro" id="IPR013783">
    <property type="entry name" value="Ig-like_fold"/>
</dbReference>
<keyword evidence="8" id="KW-1185">Reference proteome</keyword>
<dbReference type="InterPro" id="IPR003599">
    <property type="entry name" value="Ig_sub"/>
</dbReference>
<dbReference type="InterPro" id="IPR007110">
    <property type="entry name" value="Ig-like_dom"/>
</dbReference>
<dbReference type="Gene3D" id="2.60.40.10">
    <property type="entry name" value="Immunoglobulins"/>
    <property type="match status" value="1"/>
</dbReference>
<evidence type="ECO:0000259" key="6">
    <source>
        <dbReference type="PROSITE" id="PS50835"/>
    </source>
</evidence>
<dbReference type="Proteomes" id="UP001148018">
    <property type="component" value="Unassembled WGS sequence"/>
</dbReference>
<evidence type="ECO:0000313" key="7">
    <source>
        <dbReference type="EMBL" id="KAJ3597484.1"/>
    </source>
</evidence>
<dbReference type="EMBL" id="JANIIK010000109">
    <property type="protein sequence ID" value="KAJ3597484.1"/>
    <property type="molecule type" value="Genomic_DNA"/>
</dbReference>
<protein>
    <recommendedName>
        <fullName evidence="6">Ig-like domain-containing protein</fullName>
    </recommendedName>
</protein>
<dbReference type="SMART" id="SM00409">
    <property type="entry name" value="IG"/>
    <property type="match status" value="1"/>
</dbReference>
<comment type="caution">
    <text evidence="7">The sequence shown here is derived from an EMBL/GenBank/DDBJ whole genome shotgun (WGS) entry which is preliminary data.</text>
</comment>
<dbReference type="PROSITE" id="PS50835">
    <property type="entry name" value="IG_LIKE"/>
    <property type="match status" value="1"/>
</dbReference>
<keyword evidence="4" id="KW-0325">Glycoprotein</keyword>
<reference evidence="7" key="1">
    <citation type="submission" date="2022-07" db="EMBL/GenBank/DDBJ databases">
        <title>Chromosome-level genome of Muraenolepis orangiensis.</title>
        <authorList>
            <person name="Kim J."/>
        </authorList>
    </citation>
    <scope>NUCLEOTIDE SEQUENCE</scope>
    <source>
        <strain evidence="7">KU_S4_2022</strain>
        <tissue evidence="7">Muscle</tissue>
    </source>
</reference>
<dbReference type="GO" id="GO:0050839">
    <property type="term" value="F:cell adhesion molecule binding"/>
    <property type="evidence" value="ECO:0007669"/>
    <property type="project" value="TreeGrafter"/>
</dbReference>
<dbReference type="SMART" id="SM00408">
    <property type="entry name" value="IGc2"/>
    <property type="match status" value="1"/>
</dbReference>
<evidence type="ECO:0000256" key="5">
    <source>
        <dbReference type="ARBA" id="ARBA00023319"/>
    </source>
</evidence>
<evidence type="ECO:0000256" key="4">
    <source>
        <dbReference type="ARBA" id="ARBA00023180"/>
    </source>
</evidence>
<dbReference type="GO" id="GO:0005886">
    <property type="term" value="C:plasma membrane"/>
    <property type="evidence" value="ECO:0007669"/>
    <property type="project" value="TreeGrafter"/>
</dbReference>
<keyword evidence="5" id="KW-0393">Immunoglobulin domain</keyword>
<keyword evidence="2" id="KW-0472">Membrane</keyword>
<accession>A0A9Q0DXJ5</accession>
<dbReference type="PANTHER" id="PTHR11640:SF162">
    <property type="entry name" value="BASAL CELL ADHESION MOLECULE ISOFORM X1-RELATED"/>
    <property type="match status" value="1"/>
</dbReference>
<evidence type="ECO:0000313" key="8">
    <source>
        <dbReference type="Proteomes" id="UP001148018"/>
    </source>
</evidence>
<feature type="domain" description="Ig-like" evidence="6">
    <location>
        <begin position="1"/>
        <end position="76"/>
    </location>
</feature>
<comment type="subcellular location">
    <subcellularLocation>
        <location evidence="1">Membrane</location>
        <topology evidence="1">Single-pass type I membrane protein</topology>
    </subcellularLocation>
</comment>
<dbReference type="GO" id="GO:0005911">
    <property type="term" value="C:cell-cell junction"/>
    <property type="evidence" value="ECO:0007669"/>
    <property type="project" value="TreeGrafter"/>
</dbReference>
<organism evidence="7 8">
    <name type="scientific">Muraenolepis orangiensis</name>
    <name type="common">Patagonian moray cod</name>
    <dbReference type="NCBI Taxonomy" id="630683"/>
    <lineage>
        <taxon>Eukaryota</taxon>
        <taxon>Metazoa</taxon>
        <taxon>Chordata</taxon>
        <taxon>Craniata</taxon>
        <taxon>Vertebrata</taxon>
        <taxon>Euteleostomi</taxon>
        <taxon>Actinopterygii</taxon>
        <taxon>Neopterygii</taxon>
        <taxon>Teleostei</taxon>
        <taxon>Neoteleostei</taxon>
        <taxon>Acanthomorphata</taxon>
        <taxon>Zeiogadaria</taxon>
        <taxon>Gadariae</taxon>
        <taxon>Gadiformes</taxon>
        <taxon>Muraenolepidoidei</taxon>
        <taxon>Muraenolepididae</taxon>
        <taxon>Muraenolepis</taxon>
    </lineage>
</organism>
<dbReference type="SUPFAM" id="SSF48726">
    <property type="entry name" value="Immunoglobulin"/>
    <property type="match status" value="1"/>
</dbReference>
<dbReference type="Pfam" id="PF13927">
    <property type="entry name" value="Ig_3"/>
    <property type="match status" value="1"/>
</dbReference>
<sequence>MLVNAGPVKEGDMVTMKCETDGNPQPEFDFTKDGNVIAAKDGVLMLKAVKRSDAGVYKCKATDFDNLDADLSGEITLAVSCEWQGD</sequence>
<dbReference type="AlphaFoldDB" id="A0A9Q0DXJ5"/>
<keyword evidence="3" id="KW-1015">Disulfide bond</keyword>
<dbReference type="InterPro" id="IPR051275">
    <property type="entry name" value="Cell_adhesion_signaling"/>
</dbReference>
<proteinExistence type="predicted"/>